<dbReference type="InterPro" id="IPR014743">
    <property type="entry name" value="Cl-channel_core"/>
</dbReference>
<dbReference type="Pfam" id="PF00571">
    <property type="entry name" value="CBS"/>
    <property type="match status" value="2"/>
</dbReference>
<dbReference type="InterPro" id="IPR001807">
    <property type="entry name" value="ClC"/>
</dbReference>
<evidence type="ECO:0000256" key="9">
    <source>
        <dbReference type="ARBA" id="ARBA00023303"/>
    </source>
</evidence>
<evidence type="ECO:0000256" key="6">
    <source>
        <dbReference type="ARBA" id="ARBA00023136"/>
    </source>
</evidence>
<comment type="subcellular location">
    <subcellularLocation>
        <location evidence="1">Membrane</location>
        <topology evidence="1">Multi-pass membrane protein</topology>
    </subcellularLocation>
</comment>
<evidence type="ECO:0000256" key="5">
    <source>
        <dbReference type="ARBA" id="ARBA00023065"/>
    </source>
</evidence>
<feature type="domain" description="CBS" evidence="13">
    <location>
        <begin position="516"/>
        <end position="574"/>
    </location>
</feature>
<dbReference type="Pfam" id="PF00654">
    <property type="entry name" value="Voltage_CLC"/>
    <property type="match status" value="1"/>
</dbReference>
<reference evidence="14 15" key="1">
    <citation type="journal article" date="2021" name="Int. J. Syst. Evol. Microbiol.">
        <title>Reticulibacter mediterranei gen. nov., sp. nov., within the new family Reticulibacteraceae fam. nov., and Ktedonospora formicarum gen. nov., sp. nov., Ktedonobacter robiniae sp. nov., Dictyobacter formicarum sp. nov. and Dictyobacter arantiisoli sp. nov., belonging to the class Ktedonobacteria.</title>
        <authorList>
            <person name="Yabe S."/>
            <person name="Zheng Y."/>
            <person name="Wang C.M."/>
            <person name="Sakai Y."/>
            <person name="Abe K."/>
            <person name="Yokota A."/>
            <person name="Donadio S."/>
            <person name="Cavaletti L."/>
            <person name="Monciardini P."/>
        </authorList>
    </citation>
    <scope>NUCLEOTIDE SEQUENCE [LARGE SCALE GENOMIC DNA]</scope>
    <source>
        <strain evidence="14 15">SOSP1-9</strain>
    </source>
</reference>
<keyword evidence="10" id="KW-0129">CBS domain</keyword>
<sequence>MRQPGDFTTTPRMLFIAVLAIGIGICSTFIAVILLKLIGLFTNLFFYQRWATNLVSPVGNKLGIFEVLVPILGGLIIGLMARYGSERIRGHGIPEAIEAILINGSKVEPKVAILKPISSAISIGSGGPFGAEGPIIMTGGAFGSMVAQFFHLTSVERKTLLVAGAAAGMSATFASPIAAILLAVELLLFEWKPRSLVPVALASASAAILRHYMLGGGPLFPVPAHSAFIGSIGFLGCVVAGVAAGGMSALLTLLVYAFEDLFHRLPIHWMWWPMIGGLVIGIGGLIFPQALGVGYDTIGTLLRGNVSAQIILGVLLVKSIIWCVSLGSGTSGGVLAPLLMMGCALGGIEAMFLPHEGAGFWALISMAAILGGTMRSPFTGIIFALELTHDVNALLPLAIAVTIAHGFTVLLMKRSILTEKISRRGYHLSREYAIDPLELLFAREVMRTDVVALSDSLSPTALPQLVQDELEKHERIQHLYPVLNAEQLLVGVVTRHDLQRFIQQEDASSGSIGELIQQQPVVAYSNEPLRHVINRMAASGFTRLPVVESEASPKLLGMISLSALLKARSHNLEEERRRERPLHLRLLLPRRGQPSTAEVVEEETVPGEQVHQ</sequence>
<protein>
    <submittedName>
        <fullName evidence="14">Chloride channel protein</fullName>
    </submittedName>
</protein>
<evidence type="ECO:0000313" key="14">
    <source>
        <dbReference type="EMBL" id="GHO84023.1"/>
    </source>
</evidence>
<evidence type="ECO:0000256" key="2">
    <source>
        <dbReference type="ARBA" id="ARBA00022448"/>
    </source>
</evidence>
<feature type="transmembrane region" description="Helical" evidence="12">
    <location>
        <begin position="391"/>
        <end position="412"/>
    </location>
</feature>
<keyword evidence="8" id="KW-0868">Chloride</keyword>
<keyword evidence="3 12" id="KW-0812">Transmembrane</keyword>
<evidence type="ECO:0000256" key="8">
    <source>
        <dbReference type="ARBA" id="ARBA00023214"/>
    </source>
</evidence>
<evidence type="ECO:0000256" key="1">
    <source>
        <dbReference type="ARBA" id="ARBA00004141"/>
    </source>
</evidence>
<feature type="transmembrane region" description="Helical" evidence="12">
    <location>
        <begin position="160"/>
        <end position="184"/>
    </location>
</feature>
<feature type="transmembrane region" description="Helical" evidence="12">
    <location>
        <begin position="62"/>
        <end position="81"/>
    </location>
</feature>
<dbReference type="Proteomes" id="UP000635565">
    <property type="component" value="Unassembled WGS sequence"/>
</dbReference>
<feature type="transmembrane region" description="Helical" evidence="12">
    <location>
        <begin position="270"/>
        <end position="294"/>
    </location>
</feature>
<dbReference type="SMART" id="SM00116">
    <property type="entry name" value="CBS"/>
    <property type="match status" value="2"/>
</dbReference>
<accession>A0ABQ3VEE2</accession>
<dbReference type="CDD" id="cd00400">
    <property type="entry name" value="Voltage_gated_ClC"/>
    <property type="match status" value="1"/>
</dbReference>
<keyword evidence="15" id="KW-1185">Reference proteome</keyword>
<dbReference type="InterPro" id="IPR050368">
    <property type="entry name" value="ClC-type_chloride_channel"/>
</dbReference>
<feature type="transmembrane region" description="Helical" evidence="12">
    <location>
        <begin position="306"/>
        <end position="328"/>
    </location>
</feature>
<evidence type="ECO:0000256" key="10">
    <source>
        <dbReference type="PROSITE-ProRule" id="PRU00703"/>
    </source>
</evidence>
<dbReference type="Gene3D" id="1.10.3080.10">
    <property type="entry name" value="Clc chloride channel"/>
    <property type="match status" value="1"/>
</dbReference>
<dbReference type="PANTHER" id="PTHR43427">
    <property type="entry name" value="CHLORIDE CHANNEL PROTEIN CLC-E"/>
    <property type="match status" value="1"/>
</dbReference>
<evidence type="ECO:0000256" key="7">
    <source>
        <dbReference type="ARBA" id="ARBA00023173"/>
    </source>
</evidence>
<feature type="transmembrane region" description="Helical" evidence="12">
    <location>
        <begin position="360"/>
        <end position="385"/>
    </location>
</feature>
<dbReference type="InterPro" id="IPR000644">
    <property type="entry name" value="CBS_dom"/>
</dbReference>
<proteinExistence type="predicted"/>
<gene>
    <name evidence="14" type="ORF">KSZ_20290</name>
</gene>
<dbReference type="PANTHER" id="PTHR43427:SF6">
    <property type="entry name" value="CHLORIDE CHANNEL PROTEIN CLC-E"/>
    <property type="match status" value="1"/>
</dbReference>
<feature type="transmembrane region" description="Helical" evidence="12">
    <location>
        <begin position="334"/>
        <end position="353"/>
    </location>
</feature>
<keyword evidence="5" id="KW-0406">Ion transport</keyword>
<evidence type="ECO:0000256" key="11">
    <source>
        <dbReference type="SAM" id="MobiDB-lite"/>
    </source>
</evidence>
<dbReference type="PRINTS" id="PR00762">
    <property type="entry name" value="CLCHANNEL"/>
</dbReference>
<dbReference type="SUPFAM" id="SSF54631">
    <property type="entry name" value="CBS-domain pair"/>
    <property type="match status" value="1"/>
</dbReference>
<dbReference type="PROSITE" id="PS51371">
    <property type="entry name" value="CBS"/>
    <property type="match status" value="2"/>
</dbReference>
<evidence type="ECO:0000256" key="4">
    <source>
        <dbReference type="ARBA" id="ARBA00022989"/>
    </source>
</evidence>
<keyword evidence="2" id="KW-0813">Transport</keyword>
<comment type="caution">
    <text evidence="14">The sequence shown here is derived from an EMBL/GenBank/DDBJ whole genome shotgun (WGS) entry which is preliminary data.</text>
</comment>
<feature type="transmembrane region" description="Helical" evidence="12">
    <location>
        <begin position="12"/>
        <end position="42"/>
    </location>
</feature>
<dbReference type="EMBL" id="BNJJ01000005">
    <property type="protein sequence ID" value="GHO84023.1"/>
    <property type="molecule type" value="Genomic_DNA"/>
</dbReference>
<organism evidence="14 15">
    <name type="scientific">Dictyobacter formicarum</name>
    <dbReference type="NCBI Taxonomy" id="2778368"/>
    <lineage>
        <taxon>Bacteria</taxon>
        <taxon>Bacillati</taxon>
        <taxon>Chloroflexota</taxon>
        <taxon>Ktedonobacteria</taxon>
        <taxon>Ktedonobacterales</taxon>
        <taxon>Dictyobacteraceae</taxon>
        <taxon>Dictyobacter</taxon>
    </lineage>
</organism>
<dbReference type="Gene3D" id="3.10.580.10">
    <property type="entry name" value="CBS-domain"/>
    <property type="match status" value="1"/>
</dbReference>
<keyword evidence="9" id="KW-0407">Ion channel</keyword>
<feature type="domain" description="CBS" evidence="13">
    <location>
        <begin position="446"/>
        <end position="508"/>
    </location>
</feature>
<dbReference type="SUPFAM" id="SSF81340">
    <property type="entry name" value="Clc chloride channel"/>
    <property type="match status" value="1"/>
</dbReference>
<dbReference type="InterPro" id="IPR046342">
    <property type="entry name" value="CBS_dom_sf"/>
</dbReference>
<evidence type="ECO:0000259" key="13">
    <source>
        <dbReference type="PROSITE" id="PS51371"/>
    </source>
</evidence>
<feature type="region of interest" description="Disordered" evidence="11">
    <location>
        <begin position="593"/>
        <end position="612"/>
    </location>
</feature>
<name>A0ABQ3VEE2_9CHLR</name>
<keyword evidence="4 12" id="KW-1133">Transmembrane helix</keyword>
<evidence type="ECO:0000313" key="15">
    <source>
        <dbReference type="Proteomes" id="UP000635565"/>
    </source>
</evidence>
<evidence type="ECO:0000256" key="12">
    <source>
        <dbReference type="SAM" id="Phobius"/>
    </source>
</evidence>
<keyword evidence="7" id="KW-0869">Chloride channel</keyword>
<evidence type="ECO:0000256" key="3">
    <source>
        <dbReference type="ARBA" id="ARBA00022692"/>
    </source>
</evidence>
<feature type="transmembrane region" description="Helical" evidence="12">
    <location>
        <begin position="227"/>
        <end position="258"/>
    </location>
</feature>
<dbReference type="CDD" id="cd02205">
    <property type="entry name" value="CBS_pair_SF"/>
    <property type="match status" value="1"/>
</dbReference>
<keyword evidence="6 12" id="KW-0472">Membrane</keyword>